<feature type="transmembrane region" description="Helical" evidence="2">
    <location>
        <begin position="691"/>
        <end position="709"/>
    </location>
</feature>
<evidence type="ECO:0000256" key="1">
    <source>
        <dbReference type="SAM" id="Coils"/>
    </source>
</evidence>
<feature type="transmembrane region" description="Helical" evidence="2">
    <location>
        <begin position="499"/>
        <end position="523"/>
    </location>
</feature>
<feature type="transmembrane region" description="Helical" evidence="2">
    <location>
        <begin position="380"/>
        <end position="399"/>
    </location>
</feature>
<evidence type="ECO:0000256" key="2">
    <source>
        <dbReference type="SAM" id="Phobius"/>
    </source>
</evidence>
<keyword evidence="2" id="KW-1133">Transmembrane helix</keyword>
<feature type="transmembrane region" description="Helical" evidence="2">
    <location>
        <begin position="466"/>
        <end position="487"/>
    </location>
</feature>
<dbReference type="STRING" id="550983.A4R26_26575"/>
<feature type="transmembrane region" description="Helical" evidence="2">
    <location>
        <begin position="428"/>
        <end position="446"/>
    </location>
</feature>
<feature type="transmembrane region" description="Helical" evidence="2">
    <location>
        <begin position="660"/>
        <end position="679"/>
    </location>
</feature>
<feature type="transmembrane region" description="Helical" evidence="2">
    <location>
        <begin position="405"/>
        <end position="421"/>
    </location>
</feature>
<dbReference type="Pfam" id="PF10101">
    <property type="entry name" value="DUF2339"/>
    <property type="match status" value="1"/>
</dbReference>
<feature type="transmembrane region" description="Helical" evidence="2">
    <location>
        <begin position="716"/>
        <end position="733"/>
    </location>
</feature>
<reference evidence="4" key="1">
    <citation type="submission" date="2016-04" db="EMBL/GenBank/DDBJ databases">
        <authorList>
            <person name="Chen L."/>
            <person name="Zhuang W."/>
            <person name="Wang G."/>
        </authorList>
    </citation>
    <scope>NUCLEOTIDE SEQUENCE [LARGE SCALE GENOMIC DNA]</scope>
    <source>
        <strain evidence="4">208</strain>
    </source>
</reference>
<dbReference type="PANTHER" id="PTHR38434">
    <property type="entry name" value="BLL2549 PROTEIN"/>
    <property type="match status" value="1"/>
</dbReference>
<organism evidence="3 4">
    <name type="scientific">Niastella populi</name>
    <dbReference type="NCBI Taxonomy" id="550983"/>
    <lineage>
        <taxon>Bacteria</taxon>
        <taxon>Pseudomonadati</taxon>
        <taxon>Bacteroidota</taxon>
        <taxon>Chitinophagia</taxon>
        <taxon>Chitinophagales</taxon>
        <taxon>Chitinophagaceae</taxon>
        <taxon>Niastella</taxon>
    </lineage>
</organism>
<protein>
    <recommendedName>
        <fullName evidence="5">Beta-carotene 15,15'-monooxygenase</fullName>
    </recommendedName>
</protein>
<feature type="transmembrane region" description="Helical" evidence="2">
    <location>
        <begin position="745"/>
        <end position="762"/>
    </location>
</feature>
<feature type="transmembrane region" description="Helical" evidence="2">
    <location>
        <begin position="350"/>
        <end position="368"/>
    </location>
</feature>
<dbReference type="InterPro" id="IPR019286">
    <property type="entry name" value="DUF2339_TM"/>
</dbReference>
<dbReference type="AlphaFoldDB" id="A0A1V9FCW5"/>
<feature type="transmembrane region" description="Helical" evidence="2">
    <location>
        <begin position="585"/>
        <end position="606"/>
    </location>
</feature>
<dbReference type="OrthoDB" id="666059at2"/>
<feature type="transmembrane region" description="Helical" evidence="2">
    <location>
        <begin position="165"/>
        <end position="188"/>
    </location>
</feature>
<accession>A0A1V9FCW5</accession>
<feature type="transmembrane region" description="Helical" evidence="2">
    <location>
        <begin position="217"/>
        <end position="235"/>
    </location>
</feature>
<gene>
    <name evidence="3" type="ORF">A4R26_26575</name>
</gene>
<sequence length="779" mass="87403">MDNAISEKIEALTRRVQQLAQQQTTISNQLVQLINEIEALKQQAAGAIVTTPVTQQSIEQPVKTVEVKEVIEAPTRFAAPPTPVAKQATRPATASRTSSSFEEFVGKNVASKVGILVTIIGIFIGAKYAIDHDLVSPLVRVINGYVCGAALIGVAIWLKKKYEAYSSVLMGGGLAVLYFITFIAYSYYHMMPPGAAFGMMLVFTAGTVYAALLYDRVIIAHLALIGAYAIPFLLSDNSGRYAVFFGYIAIINTGILVVSLRKYWKSLYYTAFALTWIIYISWFVFSFNYYQHKFIAWSYLGSYFLIFYITFLAYKIIKKEQYGLHDVFVLLSNAFIFYLLGFKLADHEPANYAGLFTIINAAIHLTVSQVIRRLQLADRSLYYLLLGLVIVFCTIAVPVQLDGNWVTLLWTAEAVLVFWIGRTRQAPAYEKLSVGLSLLSFLSLVHDWFNHADRFTFPESGRVHPFINIVFASGLLIAAAYAAIIYINRNSKYRTGLEAGSPVLIFYNYVFPGIFLITLYFVFQVEINGYFRQFSSQQHGGSGNIFYDTGVGAFGFVVLLLYTMVFTIGCMLVNRRWVRNKTLAAFSAAAIALMMVALLTGVLQLLNELTIAYFEKGYAYFGSFEFAIRYVVIAVTALMLYTSRQSVKAFFPEPWAQRGWLLMVHMVALGFLSAEYLCWTTMRGSDNQYKLGLSILWGLYAMMLVVLGIWKKQKHLRLAGIVLFMVTLIKLFIYDLAGAGTITKTISFISLGVLLLVVSFLYNKYKDVLFGNGEPKDEL</sequence>
<feature type="coiled-coil region" evidence="1">
    <location>
        <begin position="2"/>
        <end position="50"/>
    </location>
</feature>
<keyword evidence="2" id="KW-0812">Transmembrane</keyword>
<dbReference type="Proteomes" id="UP000192276">
    <property type="component" value="Unassembled WGS sequence"/>
</dbReference>
<name>A0A1V9FCW5_9BACT</name>
<proteinExistence type="predicted"/>
<feature type="transmembrane region" description="Helical" evidence="2">
    <location>
        <begin position="296"/>
        <end position="314"/>
    </location>
</feature>
<keyword evidence="4" id="KW-1185">Reference proteome</keyword>
<dbReference type="RefSeq" id="WP_081169080.1">
    <property type="nucleotide sequence ID" value="NZ_LWBP01000203.1"/>
</dbReference>
<dbReference type="EMBL" id="LWBP01000203">
    <property type="protein sequence ID" value="OQP56205.1"/>
    <property type="molecule type" value="Genomic_DNA"/>
</dbReference>
<evidence type="ECO:0000313" key="4">
    <source>
        <dbReference type="Proteomes" id="UP000192276"/>
    </source>
</evidence>
<feature type="transmembrane region" description="Helical" evidence="2">
    <location>
        <begin position="326"/>
        <end position="344"/>
    </location>
</feature>
<feature type="transmembrane region" description="Helical" evidence="2">
    <location>
        <begin position="142"/>
        <end position="158"/>
    </location>
</feature>
<evidence type="ECO:0008006" key="5">
    <source>
        <dbReference type="Google" id="ProtNLM"/>
    </source>
</evidence>
<feature type="transmembrane region" description="Helical" evidence="2">
    <location>
        <begin position="618"/>
        <end position="640"/>
    </location>
</feature>
<evidence type="ECO:0000313" key="3">
    <source>
        <dbReference type="EMBL" id="OQP56205.1"/>
    </source>
</evidence>
<feature type="transmembrane region" description="Helical" evidence="2">
    <location>
        <begin position="109"/>
        <end position="130"/>
    </location>
</feature>
<feature type="transmembrane region" description="Helical" evidence="2">
    <location>
        <begin position="241"/>
        <end position="260"/>
    </location>
</feature>
<feature type="transmembrane region" description="Helical" evidence="2">
    <location>
        <begin position="551"/>
        <end position="573"/>
    </location>
</feature>
<keyword evidence="2" id="KW-0472">Membrane</keyword>
<keyword evidence="1" id="KW-0175">Coiled coil</keyword>
<feature type="transmembrane region" description="Helical" evidence="2">
    <location>
        <begin position="267"/>
        <end position="290"/>
    </location>
</feature>
<comment type="caution">
    <text evidence="3">The sequence shown here is derived from an EMBL/GenBank/DDBJ whole genome shotgun (WGS) entry which is preliminary data.</text>
</comment>
<feature type="transmembrane region" description="Helical" evidence="2">
    <location>
        <begin position="194"/>
        <end position="212"/>
    </location>
</feature>
<dbReference type="PANTHER" id="PTHR38434:SF1">
    <property type="entry name" value="BLL2549 PROTEIN"/>
    <property type="match status" value="1"/>
</dbReference>